<dbReference type="Gene3D" id="3.40.30.10">
    <property type="entry name" value="Glutaredoxin"/>
    <property type="match status" value="1"/>
</dbReference>
<evidence type="ECO:0000256" key="1">
    <source>
        <dbReference type="RuleBase" id="RU003494"/>
    </source>
</evidence>
<dbReference type="RefSeq" id="WP_069969621.1">
    <property type="nucleotide sequence ID" value="NZ_CM124774.1"/>
</dbReference>
<dbReference type="SFLD" id="SFLDG01151">
    <property type="entry name" value="Main.2:_Nu-like"/>
    <property type="match status" value="1"/>
</dbReference>
<feature type="domain" description="GST N-terminal" evidence="2">
    <location>
        <begin position="1"/>
        <end position="82"/>
    </location>
</feature>
<comment type="similarity">
    <text evidence="1">Belongs to the GST superfamily.</text>
</comment>
<dbReference type="InterPro" id="IPR040079">
    <property type="entry name" value="Glutathione_S-Trfase"/>
</dbReference>
<organism evidence="4">
    <name type="scientific">Desertifilum tharense IPPAS B-1220</name>
    <dbReference type="NCBI Taxonomy" id="1781255"/>
    <lineage>
        <taxon>Bacteria</taxon>
        <taxon>Bacillati</taxon>
        <taxon>Cyanobacteriota</taxon>
        <taxon>Cyanophyceae</taxon>
        <taxon>Desertifilales</taxon>
        <taxon>Desertifilaceae</taxon>
        <taxon>Desertifilum</taxon>
    </lineage>
</organism>
<dbReference type="Pfam" id="PF00043">
    <property type="entry name" value="GST_C"/>
    <property type="match status" value="1"/>
</dbReference>
<sequence>MLKLYDFLPSGNGYKVRLLLTQLQIPFQRIEINILNQESRTPEFLQKNPNGRVPLIELESGEHLAESNAMLVYFSEGTPFYPHDRLLQAKVLQWMFFEQYSHEPYIATVRFWITELKKAQEYHAEILKRRPSGYAALGVMEQHLAQNTYFVDNRYTIADIALFAYTHVAEEGGYDLSGFPAIRNWIEQIQAQPHHIPITDPCTSS</sequence>
<evidence type="ECO:0000259" key="3">
    <source>
        <dbReference type="PROSITE" id="PS50405"/>
    </source>
</evidence>
<feature type="domain" description="GST C-terminal" evidence="3">
    <location>
        <begin position="84"/>
        <end position="205"/>
    </location>
</feature>
<dbReference type="PROSITE" id="PS50405">
    <property type="entry name" value="GST_CTER"/>
    <property type="match status" value="1"/>
</dbReference>
<name>A0A1E5QE25_9CYAN</name>
<proteinExistence type="inferred from homology"/>
<comment type="caution">
    <text evidence="4">The sequence shown here is derived from an EMBL/GenBank/DDBJ whole genome shotgun (WGS) entry which is preliminary data.</text>
</comment>
<dbReference type="InterPro" id="IPR004045">
    <property type="entry name" value="Glutathione_S-Trfase_N"/>
</dbReference>
<dbReference type="InterPro" id="IPR036249">
    <property type="entry name" value="Thioredoxin-like_sf"/>
</dbReference>
<gene>
    <name evidence="4" type="ORF">BH720_23140</name>
</gene>
<dbReference type="Gene3D" id="1.20.1050.10">
    <property type="match status" value="1"/>
</dbReference>
<dbReference type="InterPro" id="IPR010987">
    <property type="entry name" value="Glutathione-S-Trfase_C-like"/>
</dbReference>
<dbReference type="InterPro" id="IPR004046">
    <property type="entry name" value="GST_C"/>
</dbReference>
<dbReference type="PANTHER" id="PTHR44051">
    <property type="entry name" value="GLUTATHIONE S-TRANSFERASE-RELATED"/>
    <property type="match status" value="1"/>
</dbReference>
<dbReference type="SFLD" id="SFLDG00358">
    <property type="entry name" value="Main_(cytGST)"/>
    <property type="match status" value="1"/>
</dbReference>
<accession>A0A1E5QE25</accession>
<dbReference type="PROSITE" id="PS50404">
    <property type="entry name" value="GST_NTER"/>
    <property type="match status" value="1"/>
</dbReference>
<evidence type="ECO:0000313" key="4">
    <source>
        <dbReference type="EMBL" id="OEJ72906.1"/>
    </source>
</evidence>
<dbReference type="EMBL" id="MJGC01000110">
    <property type="protein sequence ID" value="OEJ72906.1"/>
    <property type="molecule type" value="Genomic_DNA"/>
</dbReference>
<dbReference type="CDD" id="cd03056">
    <property type="entry name" value="GST_N_4"/>
    <property type="match status" value="1"/>
</dbReference>
<protein>
    <submittedName>
        <fullName evidence="4">Glutathione S-transferase</fullName>
    </submittedName>
</protein>
<dbReference type="Pfam" id="PF02798">
    <property type="entry name" value="GST_N"/>
    <property type="match status" value="1"/>
</dbReference>
<dbReference type="PANTHER" id="PTHR44051:SF2">
    <property type="entry name" value="HYPOTHETICAL GLUTATHIONE S-TRANSFERASE LIKE PROTEIN"/>
    <property type="match status" value="1"/>
</dbReference>
<dbReference type="SUPFAM" id="SSF52833">
    <property type="entry name" value="Thioredoxin-like"/>
    <property type="match status" value="1"/>
</dbReference>
<dbReference type="GO" id="GO:0016740">
    <property type="term" value="F:transferase activity"/>
    <property type="evidence" value="ECO:0007669"/>
    <property type="project" value="UniProtKB-KW"/>
</dbReference>
<keyword evidence="4" id="KW-0808">Transferase</keyword>
<evidence type="ECO:0000259" key="2">
    <source>
        <dbReference type="PROSITE" id="PS50404"/>
    </source>
</evidence>
<reference evidence="4" key="1">
    <citation type="submission" date="2016-09" db="EMBL/GenBank/DDBJ databases">
        <title>Draft genome of thermotolerant cyanobacterium Desertifilum sp. strain IPPAS B-1220.</title>
        <authorList>
            <person name="Sinetova M.A."/>
            <person name="Bolakhan K."/>
            <person name="Zayadan B.K."/>
            <person name="Mironov K.S."/>
            <person name="Ustinova V."/>
            <person name="Kupriyanova E.V."/>
            <person name="Sidorov R.A."/>
            <person name="Skrypnik A.N."/>
            <person name="Gogoleva N.E."/>
            <person name="Gogolev Y.V."/>
            <person name="Los D.A."/>
        </authorList>
    </citation>
    <scope>NUCLEOTIDE SEQUENCE [LARGE SCALE GENOMIC DNA]</scope>
    <source>
        <strain evidence="4">IPPAS B-1220</strain>
    </source>
</reference>
<dbReference type="SFLD" id="SFLDS00019">
    <property type="entry name" value="Glutathione_Transferase_(cytos"/>
    <property type="match status" value="1"/>
</dbReference>
<dbReference type="InterPro" id="IPR036282">
    <property type="entry name" value="Glutathione-S-Trfase_C_sf"/>
</dbReference>
<dbReference type="AlphaFoldDB" id="A0A1E5QE25"/>
<dbReference type="OrthoDB" id="465590at2"/>
<dbReference type="SUPFAM" id="SSF47616">
    <property type="entry name" value="GST C-terminal domain-like"/>
    <property type="match status" value="1"/>
</dbReference>
<dbReference type="STRING" id="1781255.BH720_23140"/>